<comment type="function">
    <text evidence="1 16">Probable transporter of a GTP-driven Fe(2+) uptake system.</text>
</comment>
<evidence type="ECO:0000256" key="15">
    <source>
        <dbReference type="PIRSR" id="PIRSR603373-2"/>
    </source>
</evidence>
<evidence type="ECO:0000256" key="11">
    <source>
        <dbReference type="ARBA" id="ARBA00023134"/>
    </source>
</evidence>
<keyword evidence="8 16" id="KW-1133">Transmembrane helix</keyword>
<keyword evidence="15" id="KW-0479">Metal-binding</keyword>
<evidence type="ECO:0000256" key="9">
    <source>
        <dbReference type="ARBA" id="ARBA00023004"/>
    </source>
</evidence>
<evidence type="ECO:0000256" key="2">
    <source>
        <dbReference type="ARBA" id="ARBA00004651"/>
    </source>
</evidence>
<dbReference type="GO" id="GO:0005886">
    <property type="term" value="C:plasma membrane"/>
    <property type="evidence" value="ECO:0007669"/>
    <property type="project" value="UniProtKB-SubCell"/>
</dbReference>
<feature type="transmembrane region" description="Helical" evidence="16">
    <location>
        <begin position="587"/>
        <end position="607"/>
    </location>
</feature>
<keyword evidence="7 14" id="KW-0547">Nucleotide-binding</keyword>
<keyword evidence="6 16" id="KW-0812">Transmembrane</keyword>
<keyword evidence="12 16" id="KW-0472">Membrane</keyword>
<protein>
    <recommendedName>
        <fullName evidence="13 16">Ferrous iron transport protein B</fullName>
    </recommendedName>
</protein>
<dbReference type="Pfam" id="PF07664">
    <property type="entry name" value="FeoB_C"/>
    <property type="match status" value="1"/>
</dbReference>
<dbReference type="InterPro" id="IPR003373">
    <property type="entry name" value="Fe2_transport_prot-B"/>
</dbReference>
<keyword evidence="5 16" id="KW-0410">Iron transport</keyword>
<evidence type="ECO:0000256" key="1">
    <source>
        <dbReference type="ARBA" id="ARBA00003926"/>
    </source>
</evidence>
<comment type="similarity">
    <text evidence="16">Belongs to the TRAFAC class TrmE-Era-EngA-EngB-Septin-like GTPase superfamily. FeoB GTPase (TC 9.A.8) family.</text>
</comment>
<name>A0A1Z3HIT6_9CYAN</name>
<keyword evidence="19" id="KW-1185">Reference proteome</keyword>
<feature type="transmembrane region" description="Helical" evidence="16">
    <location>
        <begin position="407"/>
        <end position="428"/>
    </location>
</feature>
<dbReference type="NCBIfam" id="TIGR00437">
    <property type="entry name" value="feoB"/>
    <property type="match status" value="1"/>
</dbReference>
<evidence type="ECO:0000256" key="7">
    <source>
        <dbReference type="ARBA" id="ARBA00022741"/>
    </source>
</evidence>
<feature type="binding site" evidence="15">
    <location>
        <position position="39"/>
    </location>
    <ligand>
        <name>Mg(2+)</name>
        <dbReference type="ChEBI" id="CHEBI:18420"/>
        <label>2</label>
    </ligand>
</feature>
<keyword evidence="4" id="KW-1003">Cell membrane</keyword>
<dbReference type="InterPro" id="IPR050860">
    <property type="entry name" value="FeoB_GTPase"/>
</dbReference>
<dbReference type="CDD" id="cd01879">
    <property type="entry name" value="FeoB"/>
    <property type="match status" value="1"/>
</dbReference>
<feature type="binding site" evidence="15">
    <location>
        <position position="38"/>
    </location>
    <ligand>
        <name>Mg(2+)</name>
        <dbReference type="ChEBI" id="CHEBI:18420"/>
        <label>2</label>
    </ligand>
</feature>
<sequence length="616" mass="66802">MTCHSPSTTSTTTTTTTRRVALLGMPNTGKSTLFNRLTGAAAAVGNWPGITVDLLQAPLSLPEPMAGQQVELVDLPGTYDLGGFSDDERVVRQFLENFPIDLVLVVINAAQVDRQLRLLLQVKALGLPVLAVFTMADEARHYGVEIDGEGLAEHLGLAVEIIDAKRGQGHRQVLAAMASILAGEPESYRIDTLSETLAAGAERLPQQVEQALAGRVQMPAQLTRTVTETLDRVLLHPVLGLPCFFLGMLGIFWLIWTLGLPAQDAMDWLAGQLQRGLLEPVLQPLPPIVQDLALNGIWNGVATVASFVPLIVLFFMLMAVLEDSGYLARSAYLMDALMARLGLDGRSFVLQMMGFGCNVPALMGTRIMRSHTLRLLTMLVIPFALCSARLQVFVFIIATVFPGGNGALVLFSLYVLSFGAAIGTAALFQGRFPNDDPFVLELPPYRLPTLTQVLRRGWQEVTTFLRRASRFIILGCVAVWTLTALPPGATGPETIGGHIGQWLSPVMHPIGIDPYLTLALIFGFVAKEVVLGSLAVIYGLNAAAVSGYIGDHVSFAQGYSFCLFCLLYTPCLTTLVTLLNESKSWRFTLLSVGFSLALAWLTSWSFYQSARLLNLA</sequence>
<dbReference type="OrthoDB" id="9809127at2"/>
<evidence type="ECO:0000256" key="10">
    <source>
        <dbReference type="ARBA" id="ARBA00023065"/>
    </source>
</evidence>
<dbReference type="EMBL" id="CP021983">
    <property type="protein sequence ID" value="ASC70193.1"/>
    <property type="molecule type" value="Genomic_DNA"/>
</dbReference>
<dbReference type="Pfam" id="PF02421">
    <property type="entry name" value="FeoB_N"/>
    <property type="match status" value="1"/>
</dbReference>
<keyword evidence="9 16" id="KW-0408">Iron</keyword>
<dbReference type="RefSeq" id="WP_080806186.1">
    <property type="nucleotide sequence ID" value="NZ_CP021983.2"/>
</dbReference>
<comment type="caution">
    <text evidence="16">Lacks conserved residue(s) required for the propagation of feature annotation.</text>
</comment>
<dbReference type="Pfam" id="PF07670">
    <property type="entry name" value="Gate"/>
    <property type="match status" value="2"/>
</dbReference>
<dbReference type="PANTHER" id="PTHR43185">
    <property type="entry name" value="FERROUS IRON TRANSPORT PROTEIN B"/>
    <property type="match status" value="1"/>
</dbReference>
<evidence type="ECO:0000313" key="18">
    <source>
        <dbReference type="EMBL" id="ASC70193.1"/>
    </source>
</evidence>
<feature type="transmembrane region" description="Helical" evidence="16">
    <location>
        <begin position="297"/>
        <end position="321"/>
    </location>
</feature>
<dbReference type="AlphaFoldDB" id="A0A1Z3HIT6"/>
<feature type="transmembrane region" description="Helical" evidence="16">
    <location>
        <begin position="233"/>
        <end position="256"/>
    </location>
</feature>
<organism evidence="18 19">
    <name type="scientific">Halomicronema hongdechloris C2206</name>
    <dbReference type="NCBI Taxonomy" id="1641165"/>
    <lineage>
        <taxon>Bacteria</taxon>
        <taxon>Bacillati</taxon>
        <taxon>Cyanobacteriota</taxon>
        <taxon>Cyanophyceae</taxon>
        <taxon>Nodosilineales</taxon>
        <taxon>Nodosilineaceae</taxon>
        <taxon>Halomicronema</taxon>
    </lineage>
</organism>
<feature type="binding site" evidence="14">
    <location>
        <begin position="74"/>
        <end position="77"/>
    </location>
    <ligand>
        <name>GTP</name>
        <dbReference type="ChEBI" id="CHEBI:37565"/>
        <label>1</label>
    </ligand>
</feature>
<feature type="binding site" evidence="14">
    <location>
        <begin position="49"/>
        <end position="53"/>
    </location>
    <ligand>
        <name>GTP</name>
        <dbReference type="ChEBI" id="CHEBI:37565"/>
        <label>1</label>
    </ligand>
</feature>
<evidence type="ECO:0000256" key="5">
    <source>
        <dbReference type="ARBA" id="ARBA00022496"/>
    </source>
</evidence>
<dbReference type="PANTHER" id="PTHR43185:SF1">
    <property type="entry name" value="FE(2+) TRANSPORTER FEOB"/>
    <property type="match status" value="1"/>
</dbReference>
<dbReference type="PROSITE" id="PS51711">
    <property type="entry name" value="G_FEOB"/>
    <property type="match status" value="1"/>
</dbReference>
<accession>A0A1Z3HIT6</accession>
<dbReference type="SUPFAM" id="SSF52540">
    <property type="entry name" value="P-loop containing nucleoside triphosphate hydrolases"/>
    <property type="match status" value="1"/>
</dbReference>
<dbReference type="InterPro" id="IPR011642">
    <property type="entry name" value="Gate_dom"/>
</dbReference>
<evidence type="ECO:0000256" key="6">
    <source>
        <dbReference type="ARBA" id="ARBA00022692"/>
    </source>
</evidence>
<keyword evidence="3 16" id="KW-0813">Transport</keyword>
<keyword evidence="15" id="KW-0460">Magnesium</keyword>
<dbReference type="InterPro" id="IPR011640">
    <property type="entry name" value="Fe2_transport_prot_B_C"/>
</dbReference>
<evidence type="ECO:0000256" key="3">
    <source>
        <dbReference type="ARBA" id="ARBA00022448"/>
    </source>
</evidence>
<feature type="transmembrane region" description="Helical" evidence="16">
    <location>
        <begin position="375"/>
        <end position="401"/>
    </location>
</feature>
<comment type="subcellular location">
    <subcellularLocation>
        <location evidence="16">Cell inner membrane</location>
        <topology evidence="16">Multi-pass membrane protein</topology>
    </subcellularLocation>
    <subcellularLocation>
        <location evidence="2">Cell membrane</location>
        <topology evidence="2">Multi-pass membrane protein</topology>
    </subcellularLocation>
</comment>
<gene>
    <name evidence="18" type="ORF">XM38_011230</name>
</gene>
<dbReference type="InterPro" id="IPR030389">
    <property type="entry name" value="G_FEOB_dom"/>
</dbReference>
<keyword evidence="10" id="KW-0406">Ion transport</keyword>
<feature type="binding site" evidence="15">
    <location>
        <position position="35"/>
    </location>
    <ligand>
        <name>Mg(2+)</name>
        <dbReference type="ChEBI" id="CHEBI:18420"/>
        <label>2</label>
    </ligand>
</feature>
<evidence type="ECO:0000256" key="8">
    <source>
        <dbReference type="ARBA" id="ARBA00022989"/>
    </source>
</evidence>
<evidence type="ECO:0000256" key="16">
    <source>
        <dbReference type="RuleBase" id="RU362098"/>
    </source>
</evidence>
<dbReference type="GO" id="GO:0046872">
    <property type="term" value="F:metal ion binding"/>
    <property type="evidence" value="ECO:0007669"/>
    <property type="project" value="UniProtKB-KW"/>
</dbReference>
<evidence type="ECO:0000256" key="13">
    <source>
        <dbReference type="NCBIfam" id="TIGR00437"/>
    </source>
</evidence>
<dbReference type="STRING" id="1641165.XM38_04325"/>
<evidence type="ECO:0000313" key="19">
    <source>
        <dbReference type="Proteomes" id="UP000191901"/>
    </source>
</evidence>
<feature type="transmembrane region" description="Helical" evidence="16">
    <location>
        <begin position="558"/>
        <end position="580"/>
    </location>
</feature>
<dbReference type="Proteomes" id="UP000191901">
    <property type="component" value="Chromosome"/>
</dbReference>
<dbReference type="KEGG" id="hhg:XM38_011230"/>
<evidence type="ECO:0000259" key="17">
    <source>
        <dbReference type="PROSITE" id="PS51711"/>
    </source>
</evidence>
<feature type="binding site" evidence="14">
    <location>
        <begin position="24"/>
        <end position="31"/>
    </location>
    <ligand>
        <name>GTP</name>
        <dbReference type="ChEBI" id="CHEBI:37565"/>
        <label>1</label>
    </ligand>
</feature>
<evidence type="ECO:0000256" key="4">
    <source>
        <dbReference type="ARBA" id="ARBA00022475"/>
    </source>
</evidence>
<evidence type="ECO:0000256" key="12">
    <source>
        <dbReference type="ARBA" id="ARBA00023136"/>
    </source>
</evidence>
<keyword evidence="11 14" id="KW-0342">GTP-binding</keyword>
<dbReference type="InterPro" id="IPR027417">
    <property type="entry name" value="P-loop_NTPase"/>
</dbReference>
<feature type="domain" description="FeoB-type G" evidence="17">
    <location>
        <begin position="17"/>
        <end position="183"/>
    </location>
</feature>
<proteinExistence type="inferred from homology"/>
<dbReference type="GO" id="GO:0005525">
    <property type="term" value="F:GTP binding"/>
    <property type="evidence" value="ECO:0007669"/>
    <property type="project" value="UniProtKB-KW"/>
</dbReference>
<dbReference type="Gene3D" id="3.40.50.300">
    <property type="entry name" value="P-loop containing nucleotide triphosphate hydrolases"/>
    <property type="match status" value="1"/>
</dbReference>
<dbReference type="GO" id="GO:0015093">
    <property type="term" value="F:ferrous iron transmembrane transporter activity"/>
    <property type="evidence" value="ECO:0007669"/>
    <property type="project" value="UniProtKB-UniRule"/>
</dbReference>
<evidence type="ECO:0000256" key="14">
    <source>
        <dbReference type="PIRSR" id="PIRSR603373-1"/>
    </source>
</evidence>
<reference evidence="18 19" key="1">
    <citation type="journal article" date="2016" name="Biochim. Biophys. Acta">
        <title>Characterization of red-shifted phycobilisomes isolated from the chlorophyll f-containing cyanobacterium Halomicronema hongdechloris.</title>
        <authorList>
            <person name="Li Y."/>
            <person name="Lin Y."/>
            <person name="Garvey C.J."/>
            <person name="Birch D."/>
            <person name="Corkery R.W."/>
            <person name="Loughlin P.C."/>
            <person name="Scheer H."/>
            <person name="Willows R.D."/>
            <person name="Chen M."/>
        </authorList>
    </citation>
    <scope>NUCLEOTIDE SEQUENCE [LARGE SCALE GENOMIC DNA]</scope>
    <source>
        <strain evidence="18 19">C2206</strain>
    </source>
</reference>